<sequence>MLIHYMFFNYLPFWCEPLPLPVSDGIVRNGCPLPALLTKKCFPDNILRKLTCRFDTACGHNS</sequence>
<protein>
    <submittedName>
        <fullName evidence="1">Uncharacterized protein</fullName>
    </submittedName>
</protein>
<dbReference type="EMBL" id="AM889137">
    <property type="protein sequence ID" value="CBA03341.1"/>
    <property type="molecule type" value="Genomic_DNA"/>
</dbReference>
<reference evidence="1" key="1">
    <citation type="journal article" date="2008" name="Proc. Natl. Acad. Sci. U.S.A.">
        <title>Whole-genome comparison of disease and carriage strains provides insights into virulence evolution in Neisseria meningitidis.</title>
        <authorList>
            <person name="Schoen C."/>
            <person name="Blom J."/>
            <person name="Claus H."/>
            <person name="Schramm-Glueck A."/>
            <person name="Brandt P."/>
            <person name="Mueller T."/>
            <person name="Goesmann A."/>
            <person name="Joseph B."/>
            <person name="Konietzny S."/>
            <person name="Kurzai O."/>
            <person name="Schmitt C."/>
            <person name="Friedrich T."/>
            <person name="Linke B."/>
            <person name="Vogel U."/>
            <person name="Frosch M."/>
        </authorList>
    </citation>
    <scope>NUCLEOTIDE SEQUENCE</scope>
    <source>
        <strain evidence="1">Alpha153</strain>
    </source>
</reference>
<accession>C6S9R2</accession>
<evidence type="ECO:0000313" key="1">
    <source>
        <dbReference type="EMBL" id="CBA03341.1"/>
    </source>
</evidence>
<dbReference type="AlphaFoldDB" id="C6S9R2"/>
<organism evidence="1">
    <name type="scientific">Neisseria meningitidis alpha153</name>
    <dbReference type="NCBI Taxonomy" id="663926"/>
    <lineage>
        <taxon>Bacteria</taxon>
        <taxon>Pseudomonadati</taxon>
        <taxon>Pseudomonadota</taxon>
        <taxon>Betaproteobacteria</taxon>
        <taxon>Neisseriales</taxon>
        <taxon>Neisseriaceae</taxon>
        <taxon>Neisseria</taxon>
    </lineage>
</organism>
<name>C6S9R2_NEIME</name>
<proteinExistence type="predicted"/>
<gene>
    <name evidence="1" type="ORF">NME_0021</name>
</gene>